<evidence type="ECO:0000313" key="1">
    <source>
        <dbReference type="EMBL" id="MCI41964.1"/>
    </source>
</evidence>
<accession>A0A392S0U9</accession>
<keyword evidence="2" id="KW-1185">Reference proteome</keyword>
<proteinExistence type="predicted"/>
<dbReference type="AlphaFoldDB" id="A0A392S0U9"/>
<reference evidence="1 2" key="1">
    <citation type="journal article" date="2018" name="Front. Plant Sci.">
        <title>Red Clover (Trifolium pratense) and Zigzag Clover (T. medium) - A Picture of Genomic Similarities and Differences.</title>
        <authorList>
            <person name="Dluhosova J."/>
            <person name="Istvanek J."/>
            <person name="Nedelnik J."/>
            <person name="Repkova J."/>
        </authorList>
    </citation>
    <scope>NUCLEOTIDE SEQUENCE [LARGE SCALE GENOMIC DNA]</scope>
    <source>
        <strain evidence="2">cv. 10/8</strain>
        <tissue evidence="1">Leaf</tissue>
    </source>
</reference>
<sequence>LGILLLQGIVLAPHTLQLKVLVHQGSILVDGFFFRVSIRELFSVTYHSVSVRVSSAIPNMDLRIGCRLVKISCTEA</sequence>
<feature type="non-terminal residue" evidence="1">
    <location>
        <position position="1"/>
    </location>
</feature>
<dbReference type="Proteomes" id="UP000265520">
    <property type="component" value="Unassembled WGS sequence"/>
</dbReference>
<name>A0A392S0U9_9FABA</name>
<comment type="caution">
    <text evidence="1">The sequence shown here is derived from an EMBL/GenBank/DDBJ whole genome shotgun (WGS) entry which is preliminary data.</text>
</comment>
<organism evidence="1 2">
    <name type="scientific">Trifolium medium</name>
    <dbReference type="NCBI Taxonomy" id="97028"/>
    <lineage>
        <taxon>Eukaryota</taxon>
        <taxon>Viridiplantae</taxon>
        <taxon>Streptophyta</taxon>
        <taxon>Embryophyta</taxon>
        <taxon>Tracheophyta</taxon>
        <taxon>Spermatophyta</taxon>
        <taxon>Magnoliopsida</taxon>
        <taxon>eudicotyledons</taxon>
        <taxon>Gunneridae</taxon>
        <taxon>Pentapetalae</taxon>
        <taxon>rosids</taxon>
        <taxon>fabids</taxon>
        <taxon>Fabales</taxon>
        <taxon>Fabaceae</taxon>
        <taxon>Papilionoideae</taxon>
        <taxon>50 kb inversion clade</taxon>
        <taxon>NPAAA clade</taxon>
        <taxon>Hologalegina</taxon>
        <taxon>IRL clade</taxon>
        <taxon>Trifolieae</taxon>
        <taxon>Trifolium</taxon>
    </lineage>
</organism>
<dbReference type="EMBL" id="LXQA010298476">
    <property type="protein sequence ID" value="MCI41964.1"/>
    <property type="molecule type" value="Genomic_DNA"/>
</dbReference>
<protein>
    <submittedName>
        <fullName evidence="1">Uncharacterized protein</fullName>
    </submittedName>
</protein>
<evidence type="ECO:0000313" key="2">
    <source>
        <dbReference type="Proteomes" id="UP000265520"/>
    </source>
</evidence>